<feature type="region of interest" description="Disordered" evidence="2">
    <location>
        <begin position="144"/>
        <end position="166"/>
    </location>
</feature>
<dbReference type="RefSeq" id="WP_219664035.1">
    <property type="nucleotide sequence ID" value="NZ_WTFF01000001.1"/>
</dbReference>
<keyword evidence="5" id="KW-1185">Reference proteome</keyword>
<dbReference type="InterPro" id="IPR014729">
    <property type="entry name" value="Rossmann-like_a/b/a_fold"/>
</dbReference>
<feature type="domain" description="UspA" evidence="3">
    <location>
        <begin position="169"/>
        <end position="304"/>
    </location>
</feature>
<dbReference type="Pfam" id="PF00582">
    <property type="entry name" value="Usp"/>
    <property type="match status" value="2"/>
</dbReference>
<proteinExistence type="inferred from homology"/>
<evidence type="ECO:0000313" key="4">
    <source>
        <dbReference type="EMBL" id="MBW5480329.1"/>
    </source>
</evidence>
<dbReference type="PANTHER" id="PTHR46268">
    <property type="entry name" value="STRESS RESPONSE PROTEIN NHAX"/>
    <property type="match status" value="1"/>
</dbReference>
<accession>A0ABS6YXW9</accession>
<evidence type="ECO:0000256" key="1">
    <source>
        <dbReference type="ARBA" id="ARBA00008791"/>
    </source>
</evidence>
<dbReference type="PRINTS" id="PR01438">
    <property type="entry name" value="UNVRSLSTRESS"/>
</dbReference>
<comment type="caution">
    <text evidence="4">The sequence shown here is derived from an EMBL/GenBank/DDBJ whole genome shotgun (WGS) entry which is preliminary data.</text>
</comment>
<dbReference type="EMBL" id="WTFF01000001">
    <property type="protein sequence ID" value="MBW5480329.1"/>
    <property type="molecule type" value="Genomic_DNA"/>
</dbReference>
<reference evidence="4 5" key="1">
    <citation type="submission" date="2019-12" db="EMBL/GenBank/DDBJ databases">
        <title>Genome sequence of Streptomyces bambusae.</title>
        <authorList>
            <person name="Bansal K."/>
            <person name="Choksket S."/>
            <person name="Korpole S."/>
            <person name="Patil P.B."/>
        </authorList>
    </citation>
    <scope>NUCLEOTIDE SEQUENCE [LARGE SCALE GENOMIC DNA]</scope>
    <source>
        <strain evidence="4 5">SK60</strain>
    </source>
</reference>
<organism evidence="4 5">
    <name type="scientific">Streptomyces bambusae</name>
    <dbReference type="NCBI Taxonomy" id="1550616"/>
    <lineage>
        <taxon>Bacteria</taxon>
        <taxon>Bacillati</taxon>
        <taxon>Actinomycetota</taxon>
        <taxon>Actinomycetes</taxon>
        <taxon>Kitasatosporales</taxon>
        <taxon>Streptomycetaceae</taxon>
        <taxon>Streptomyces</taxon>
    </lineage>
</organism>
<name>A0ABS6YXW9_9ACTN</name>
<gene>
    <name evidence="4" type="ORF">GPJ59_00050</name>
</gene>
<dbReference type="Proteomes" id="UP000812013">
    <property type="component" value="Unassembled WGS sequence"/>
</dbReference>
<dbReference type="InterPro" id="IPR006016">
    <property type="entry name" value="UspA"/>
</dbReference>
<dbReference type="SUPFAM" id="SSF52402">
    <property type="entry name" value="Adenine nucleotide alpha hydrolases-like"/>
    <property type="match status" value="2"/>
</dbReference>
<dbReference type="InterPro" id="IPR006015">
    <property type="entry name" value="Universal_stress_UspA"/>
</dbReference>
<dbReference type="Gene3D" id="3.40.50.620">
    <property type="entry name" value="HUPs"/>
    <property type="match status" value="2"/>
</dbReference>
<evidence type="ECO:0000259" key="3">
    <source>
        <dbReference type="Pfam" id="PF00582"/>
    </source>
</evidence>
<protein>
    <submittedName>
        <fullName evidence="4">Universal stress protein</fullName>
    </submittedName>
</protein>
<comment type="similarity">
    <text evidence="1">Belongs to the universal stress protein A family.</text>
</comment>
<dbReference type="PANTHER" id="PTHR46268:SF6">
    <property type="entry name" value="UNIVERSAL STRESS PROTEIN UP12"/>
    <property type="match status" value="1"/>
</dbReference>
<sequence>MTAQVTAGIDGSQESLAAAAWAARAAVLREVPLRLVHVEEWPVTPEIPYQLAAHHAERSSGLLRDVAEQARKEHPGLEVTTEHQLGRVSGLLSAAADESDLTVLGSRGLGGLVGFLIGSVSLAVVGTSRTPVVLVRADGAAGADDKQTADVASGTPTQAPRPESSPGGILVGVDLGHPSEPVLAFAFAEAARRGGTLRVLHSWTLPRPYAYAAVADPGIGELRGQQVAQRLADAVRPWRAMYPGVHVTEEAVVGAPGPELVKASRGAELLVVGRRKRKARLGPHIGHVAHAVIHHCAAPVAVVPVG</sequence>
<evidence type="ECO:0000313" key="5">
    <source>
        <dbReference type="Proteomes" id="UP000812013"/>
    </source>
</evidence>
<evidence type="ECO:0000256" key="2">
    <source>
        <dbReference type="SAM" id="MobiDB-lite"/>
    </source>
</evidence>
<feature type="domain" description="UspA" evidence="3">
    <location>
        <begin position="4"/>
        <end position="136"/>
    </location>
</feature>